<organism evidence="3 4">
    <name type="scientific">Naegleria fowleri</name>
    <name type="common">Brain eating amoeba</name>
    <dbReference type="NCBI Taxonomy" id="5763"/>
    <lineage>
        <taxon>Eukaryota</taxon>
        <taxon>Discoba</taxon>
        <taxon>Heterolobosea</taxon>
        <taxon>Tetramitia</taxon>
        <taxon>Eutetramitia</taxon>
        <taxon>Vahlkampfiidae</taxon>
        <taxon>Naegleria</taxon>
    </lineage>
</organism>
<feature type="chain" id="PRO_5025663358" description="SUEL-type lectin domain-containing protein" evidence="2">
    <location>
        <begin position="29"/>
        <end position="194"/>
    </location>
</feature>
<sequence length="194" mass="20709">MLLSRSNTFLLSASAFLLLVLVSSTVQAQYQLLQTFPGLTCSGKAMVQVYTPSSLCKASNCTTNVKTYVGDYSASTTCTTTIPLSPKVGEYMILSYQDSKCSGNPSSVSIIALDTCIPAANMTYGSVMYKGCKSVVTYKDQNCKTEDTTVPNANVDCVFGLSLQCSGAAEFMLRGSTGIVVSVMIAVLMMIFYL</sequence>
<dbReference type="OrthoDB" id="10407006at2759"/>
<keyword evidence="2" id="KW-0732">Signal</keyword>
<dbReference type="VEuPathDB" id="AmoebaDB:FDP41_003826"/>
<protein>
    <recommendedName>
        <fullName evidence="5">SUEL-type lectin domain-containing protein</fullName>
    </recommendedName>
</protein>
<dbReference type="RefSeq" id="XP_044561886.1">
    <property type="nucleotide sequence ID" value="XM_044707173.1"/>
</dbReference>
<proteinExistence type="predicted"/>
<dbReference type="VEuPathDB" id="AmoebaDB:NfTy_064090"/>
<dbReference type="Proteomes" id="UP000444721">
    <property type="component" value="Unassembled WGS sequence"/>
</dbReference>
<dbReference type="AlphaFoldDB" id="A0A6A5BH07"/>
<keyword evidence="1" id="KW-0812">Transmembrane</keyword>
<feature type="signal peptide" evidence="2">
    <location>
        <begin position="1"/>
        <end position="28"/>
    </location>
</feature>
<gene>
    <name evidence="3" type="ORF">FDP41_003826</name>
</gene>
<comment type="caution">
    <text evidence="3">The sequence shown here is derived from an EMBL/GenBank/DDBJ whole genome shotgun (WGS) entry which is preliminary data.</text>
</comment>
<evidence type="ECO:0008006" key="5">
    <source>
        <dbReference type="Google" id="ProtNLM"/>
    </source>
</evidence>
<evidence type="ECO:0000313" key="3">
    <source>
        <dbReference type="EMBL" id="KAF0977173.1"/>
    </source>
</evidence>
<evidence type="ECO:0000313" key="4">
    <source>
        <dbReference type="Proteomes" id="UP000444721"/>
    </source>
</evidence>
<keyword evidence="1" id="KW-0472">Membrane</keyword>
<reference evidence="3 4" key="1">
    <citation type="journal article" date="2019" name="Sci. Rep.">
        <title>Nanopore sequencing improves the draft genome of the human pathogenic amoeba Naegleria fowleri.</title>
        <authorList>
            <person name="Liechti N."/>
            <person name="Schurch N."/>
            <person name="Bruggmann R."/>
            <person name="Wittwer M."/>
        </authorList>
    </citation>
    <scope>NUCLEOTIDE SEQUENCE [LARGE SCALE GENOMIC DNA]</scope>
    <source>
        <strain evidence="3 4">ATCC 30894</strain>
    </source>
</reference>
<dbReference type="GeneID" id="68111044"/>
<dbReference type="OMA" id="ICATTGC"/>
<feature type="transmembrane region" description="Helical" evidence="1">
    <location>
        <begin position="171"/>
        <end position="193"/>
    </location>
</feature>
<keyword evidence="1" id="KW-1133">Transmembrane helix</keyword>
<evidence type="ECO:0000256" key="1">
    <source>
        <dbReference type="SAM" id="Phobius"/>
    </source>
</evidence>
<dbReference type="VEuPathDB" id="AmoebaDB:NF0017900"/>
<dbReference type="EMBL" id="VFQX01000035">
    <property type="protein sequence ID" value="KAF0977173.1"/>
    <property type="molecule type" value="Genomic_DNA"/>
</dbReference>
<keyword evidence="4" id="KW-1185">Reference proteome</keyword>
<name>A0A6A5BH07_NAEFO</name>
<accession>A0A6A5BH07</accession>
<evidence type="ECO:0000256" key="2">
    <source>
        <dbReference type="SAM" id="SignalP"/>
    </source>
</evidence>